<feature type="domain" description="Dihydroprymidine dehydrogenase" evidence="8">
    <location>
        <begin position="12"/>
        <end position="92"/>
    </location>
</feature>
<dbReference type="PANTHER" id="PTHR43255">
    <property type="entry name" value="IRON-SULFUR-BINDING OXIDOREDUCTASE FADF-RELATED-RELATED"/>
    <property type="match status" value="1"/>
</dbReference>
<keyword evidence="1" id="KW-0004">4Fe-4S</keyword>
<reference evidence="9 10" key="1">
    <citation type="submission" date="2016-01" db="EMBL/GenBank/DDBJ databases">
        <authorList>
            <person name="Brown R."/>
        </authorList>
    </citation>
    <scope>NUCLEOTIDE SEQUENCE [LARGE SCALE GENOMIC DNA]</scope>
    <source>
        <strain evidence="9">Sporomusa sphaeroides DSM 2875</strain>
    </source>
</reference>
<proteinExistence type="predicted"/>
<evidence type="ECO:0000259" key="7">
    <source>
        <dbReference type="Pfam" id="PF07992"/>
    </source>
</evidence>
<dbReference type="InterPro" id="IPR009051">
    <property type="entry name" value="Helical_ferredxn"/>
</dbReference>
<comment type="caution">
    <text evidence="9">The sequence shown here is derived from an EMBL/GenBank/DDBJ whole genome shotgun (WGS) entry which is preliminary data.</text>
</comment>
<organism evidence="9 10">
    <name type="scientific">Sporomusa sphaeroides DSM 2875</name>
    <dbReference type="NCBI Taxonomy" id="1337886"/>
    <lineage>
        <taxon>Bacteria</taxon>
        <taxon>Bacillati</taxon>
        <taxon>Bacillota</taxon>
        <taxon>Negativicutes</taxon>
        <taxon>Selenomonadales</taxon>
        <taxon>Sporomusaceae</taxon>
        <taxon>Sporomusa</taxon>
    </lineage>
</organism>
<evidence type="ECO:0000313" key="10">
    <source>
        <dbReference type="Proteomes" id="UP000245702"/>
    </source>
</evidence>
<evidence type="ECO:0000256" key="3">
    <source>
        <dbReference type="ARBA" id="ARBA00023002"/>
    </source>
</evidence>
<keyword evidence="2" id="KW-0479">Metal-binding</keyword>
<name>A0ABM9W4Q1_9FIRM</name>
<dbReference type="InterPro" id="IPR036188">
    <property type="entry name" value="FAD/NAD-bd_sf"/>
</dbReference>
<feature type="domain" description="FAD/NAD(P)-binding" evidence="7">
    <location>
        <begin position="95"/>
        <end position="251"/>
    </location>
</feature>
<dbReference type="EMBL" id="FCOW01000009">
    <property type="protein sequence ID" value="CVK19322.1"/>
    <property type="molecule type" value="Genomic_DNA"/>
</dbReference>
<dbReference type="SUPFAM" id="SSF46548">
    <property type="entry name" value="alpha-helical ferredoxin"/>
    <property type="match status" value="2"/>
</dbReference>
<dbReference type="Pfam" id="PF02754">
    <property type="entry name" value="CCG"/>
    <property type="match status" value="2"/>
</dbReference>
<keyword evidence="3 9" id="KW-0560">Oxidoreductase</keyword>
<evidence type="ECO:0000256" key="4">
    <source>
        <dbReference type="ARBA" id="ARBA00023004"/>
    </source>
</evidence>
<dbReference type="GO" id="GO:0004355">
    <property type="term" value="F:glutamate synthase (NADPH) activity"/>
    <property type="evidence" value="ECO:0007669"/>
    <property type="project" value="UniProtKB-EC"/>
</dbReference>
<protein>
    <submittedName>
        <fullName evidence="9">Glutamate synthase [NADPH] small chain</fullName>
        <ecNumber evidence="9">1.4.1.13</ecNumber>
    </submittedName>
</protein>
<dbReference type="InterPro" id="IPR004017">
    <property type="entry name" value="Cys_rich_dom"/>
</dbReference>
<keyword evidence="10" id="KW-1185">Reference proteome</keyword>
<gene>
    <name evidence="9" type="primary">gltD_2</name>
    <name evidence="9" type="ORF">SSPH_01973</name>
</gene>
<evidence type="ECO:0000256" key="1">
    <source>
        <dbReference type="ARBA" id="ARBA00022485"/>
    </source>
</evidence>
<dbReference type="Proteomes" id="UP000245702">
    <property type="component" value="Unassembled WGS sequence"/>
</dbReference>
<dbReference type="SUPFAM" id="SSF51905">
    <property type="entry name" value="FAD/NAD(P)-binding domain"/>
    <property type="match status" value="1"/>
</dbReference>
<accession>A0ABM9W4Q1</accession>
<dbReference type="EC" id="1.4.1.13" evidence="9"/>
<feature type="domain" description="Cysteine-rich" evidence="6">
    <location>
        <begin position="552"/>
        <end position="630"/>
    </location>
</feature>
<dbReference type="NCBIfam" id="NF045663">
    <property type="entry name" value="diclust_near_Sec"/>
    <property type="match status" value="1"/>
</dbReference>
<dbReference type="Gene3D" id="1.10.1060.10">
    <property type="entry name" value="Alpha-helical ferredoxin"/>
    <property type="match status" value="2"/>
</dbReference>
<dbReference type="InterPro" id="IPR028261">
    <property type="entry name" value="DPD_II"/>
</dbReference>
<evidence type="ECO:0000313" key="9">
    <source>
        <dbReference type="EMBL" id="CVK19322.1"/>
    </source>
</evidence>
<dbReference type="Gene3D" id="3.50.50.60">
    <property type="entry name" value="FAD/NAD(P)-binding domain"/>
    <property type="match status" value="1"/>
</dbReference>
<evidence type="ECO:0000259" key="8">
    <source>
        <dbReference type="Pfam" id="PF14691"/>
    </source>
</evidence>
<evidence type="ECO:0000256" key="2">
    <source>
        <dbReference type="ARBA" id="ARBA00022723"/>
    </source>
</evidence>
<feature type="domain" description="Cysteine-rich" evidence="6">
    <location>
        <begin position="438"/>
        <end position="519"/>
    </location>
</feature>
<keyword evidence="5" id="KW-0411">Iron-sulfur</keyword>
<dbReference type="PANTHER" id="PTHR43255:SF1">
    <property type="entry name" value="IRON-SULFUR-BINDING OXIDOREDUCTASE FADF-RELATED"/>
    <property type="match status" value="1"/>
</dbReference>
<keyword evidence="4" id="KW-0408">Iron</keyword>
<dbReference type="InterPro" id="IPR051460">
    <property type="entry name" value="HdrC_iron-sulfur_subunit"/>
</dbReference>
<evidence type="ECO:0000256" key="5">
    <source>
        <dbReference type="ARBA" id="ARBA00023014"/>
    </source>
</evidence>
<evidence type="ECO:0000259" key="6">
    <source>
        <dbReference type="Pfam" id="PF02754"/>
    </source>
</evidence>
<dbReference type="InterPro" id="IPR023753">
    <property type="entry name" value="FAD/NAD-binding_dom"/>
</dbReference>
<dbReference type="Pfam" id="PF13534">
    <property type="entry name" value="Fer4_17"/>
    <property type="match status" value="1"/>
</dbReference>
<dbReference type="Pfam" id="PF07992">
    <property type="entry name" value="Pyr_redox_2"/>
    <property type="match status" value="1"/>
</dbReference>
<sequence>MDLQQLHAMEANCTQENLPRCTAACPLHVDVRGMMAAIRKGDFSAGYDLFAKMAPFPGIISRVCDQPCQEACKRVEAGDGLAINALEQACRNFNTQPLLKNNLIPNKNKKVAVVGAGISGLTVALNLAKKGYKLTVFDTGTEFGGRLLEFPEAKLPRQMMADDFAILAKLGVQAKLGVTVGNHAGAGVLFNDLLAEFDAVYLGLGQIKAADFALGLEMDSDGCICIDPVTFGTSNPKVFAGGSYRQEQGKLSLIHSVAAGQSAAISIDRALQGVALTFSRSHEGPQPTRLFTSTEGVEPRPVVVMADSGLGYTREEATAEAERCLDCQCMECVKLCEYLKHYRAYPLSYARQIYKNMTSVVRKSNQMINSCSMCRLCEEVCQDNFSMADLCREARETMVSTGKMPPSAFGFALQELKYSNSDLAALTRHEPGFSQSQVMFYPGCQLSGSAPGQVIQTYNYLREKIKDGVGLMLGCCGAPADWAGEKEKFIAAIQSIKSEWERMGTPKVILGCPTCFMIFKNNLPDIPVEFLWTFMDQIGLPEVPSAGSYTLAVHDSCTTRHEREIHDSVRNILRQLGHRVEELKTSREFTECCGFGGLMQIANRELARMVVDRRIDESDKDYVTYCAMCRDNFTNRGKTTYHLLDLIFGDKNGKMTARPPVGYSQRHEERARLKTTVLREIWGEAVQDKPALVNLVIADEVRALMEDSLILTADLQQVIEYAERTGNKFRNSTNGHFLACYKPAYVTYWAEYSVGETGFVIHDAYSHRMEILDK</sequence>
<dbReference type="Pfam" id="PF14691">
    <property type="entry name" value="Fer4_20"/>
    <property type="match status" value="1"/>
</dbReference>
<dbReference type="RefSeq" id="WP_075756708.1">
    <property type="nucleotide sequence ID" value="NZ_CP146991.1"/>
</dbReference>